<dbReference type="EMBL" id="JAUEDM010000005">
    <property type="protein sequence ID" value="KAK3316505.1"/>
    <property type="molecule type" value="Genomic_DNA"/>
</dbReference>
<keyword evidence="1" id="KW-0732">Signal</keyword>
<feature type="chain" id="PRO_5042229206" description="Secreted protein" evidence="1">
    <location>
        <begin position="22"/>
        <end position="134"/>
    </location>
</feature>
<feature type="signal peptide" evidence="1">
    <location>
        <begin position="1"/>
        <end position="21"/>
    </location>
</feature>
<gene>
    <name evidence="2" type="ORF">B0H66DRAFT_297018</name>
</gene>
<dbReference type="Proteomes" id="UP001283341">
    <property type="component" value="Unassembled WGS sequence"/>
</dbReference>
<keyword evidence="3" id="KW-1185">Reference proteome</keyword>
<name>A0AAE0M2D6_9PEZI</name>
<dbReference type="AlphaFoldDB" id="A0AAE0M2D6"/>
<comment type="caution">
    <text evidence="2">The sequence shown here is derived from an EMBL/GenBank/DDBJ whole genome shotgun (WGS) entry which is preliminary data.</text>
</comment>
<organism evidence="2 3">
    <name type="scientific">Apodospora peruviana</name>
    <dbReference type="NCBI Taxonomy" id="516989"/>
    <lineage>
        <taxon>Eukaryota</taxon>
        <taxon>Fungi</taxon>
        <taxon>Dikarya</taxon>
        <taxon>Ascomycota</taxon>
        <taxon>Pezizomycotina</taxon>
        <taxon>Sordariomycetes</taxon>
        <taxon>Sordariomycetidae</taxon>
        <taxon>Sordariales</taxon>
        <taxon>Lasiosphaeriaceae</taxon>
        <taxon>Apodospora</taxon>
    </lineage>
</organism>
<reference evidence="2" key="2">
    <citation type="submission" date="2023-06" db="EMBL/GenBank/DDBJ databases">
        <authorList>
            <consortium name="Lawrence Berkeley National Laboratory"/>
            <person name="Haridas S."/>
            <person name="Hensen N."/>
            <person name="Bonometti L."/>
            <person name="Westerberg I."/>
            <person name="Brannstrom I.O."/>
            <person name="Guillou S."/>
            <person name="Cros-Aarteil S."/>
            <person name="Calhoun S."/>
            <person name="Kuo A."/>
            <person name="Mondo S."/>
            <person name="Pangilinan J."/>
            <person name="Riley R."/>
            <person name="Labutti K."/>
            <person name="Andreopoulos B."/>
            <person name="Lipzen A."/>
            <person name="Chen C."/>
            <person name="Yanf M."/>
            <person name="Daum C."/>
            <person name="Ng V."/>
            <person name="Clum A."/>
            <person name="Steindorff A."/>
            <person name="Ohm R."/>
            <person name="Martin F."/>
            <person name="Silar P."/>
            <person name="Natvig D."/>
            <person name="Lalanne C."/>
            <person name="Gautier V."/>
            <person name="Ament-Velasquez S.L."/>
            <person name="Kruys A."/>
            <person name="Hutchinson M.I."/>
            <person name="Powell A.J."/>
            <person name="Barry K."/>
            <person name="Miller A.N."/>
            <person name="Grigoriev I.V."/>
            <person name="Debuchy R."/>
            <person name="Gladieux P."/>
            <person name="Thoren M.H."/>
            <person name="Johannesson H."/>
        </authorList>
    </citation>
    <scope>NUCLEOTIDE SEQUENCE</scope>
    <source>
        <strain evidence="2">CBS 118394</strain>
    </source>
</reference>
<evidence type="ECO:0000256" key="1">
    <source>
        <dbReference type="SAM" id="SignalP"/>
    </source>
</evidence>
<accession>A0AAE0M2D6</accession>
<reference evidence="2" key="1">
    <citation type="journal article" date="2023" name="Mol. Phylogenet. Evol.">
        <title>Genome-scale phylogeny and comparative genomics of the fungal order Sordariales.</title>
        <authorList>
            <person name="Hensen N."/>
            <person name="Bonometti L."/>
            <person name="Westerberg I."/>
            <person name="Brannstrom I.O."/>
            <person name="Guillou S."/>
            <person name="Cros-Aarteil S."/>
            <person name="Calhoun S."/>
            <person name="Haridas S."/>
            <person name="Kuo A."/>
            <person name="Mondo S."/>
            <person name="Pangilinan J."/>
            <person name="Riley R."/>
            <person name="LaButti K."/>
            <person name="Andreopoulos B."/>
            <person name="Lipzen A."/>
            <person name="Chen C."/>
            <person name="Yan M."/>
            <person name="Daum C."/>
            <person name="Ng V."/>
            <person name="Clum A."/>
            <person name="Steindorff A."/>
            <person name="Ohm R.A."/>
            <person name="Martin F."/>
            <person name="Silar P."/>
            <person name="Natvig D.O."/>
            <person name="Lalanne C."/>
            <person name="Gautier V."/>
            <person name="Ament-Velasquez S.L."/>
            <person name="Kruys A."/>
            <person name="Hutchinson M.I."/>
            <person name="Powell A.J."/>
            <person name="Barry K."/>
            <person name="Miller A.N."/>
            <person name="Grigoriev I.V."/>
            <person name="Debuchy R."/>
            <person name="Gladieux P."/>
            <person name="Hiltunen Thoren M."/>
            <person name="Johannesson H."/>
        </authorList>
    </citation>
    <scope>NUCLEOTIDE SEQUENCE</scope>
    <source>
        <strain evidence="2">CBS 118394</strain>
    </source>
</reference>
<evidence type="ECO:0000313" key="2">
    <source>
        <dbReference type="EMBL" id="KAK3316505.1"/>
    </source>
</evidence>
<sequence>MTWTVLVEAAILLSAWLCVYPIPLNFPESAAATRARIIARMSPCSTSIHPLDSRAVASGMVGCDAMRERERATNREVVKKEEGGLAPGSITRYPTAFLSRRLSASVPRGQTNSFYWQYSSRWTISVRKPNSFGR</sequence>
<protein>
    <recommendedName>
        <fullName evidence="4">Secreted protein</fullName>
    </recommendedName>
</protein>
<evidence type="ECO:0000313" key="3">
    <source>
        <dbReference type="Proteomes" id="UP001283341"/>
    </source>
</evidence>
<proteinExistence type="predicted"/>
<evidence type="ECO:0008006" key="4">
    <source>
        <dbReference type="Google" id="ProtNLM"/>
    </source>
</evidence>